<name>A0A0A9GTU7_ARUDO</name>
<reference evidence="1" key="2">
    <citation type="journal article" date="2015" name="Data Brief">
        <title>Shoot transcriptome of the giant reed, Arundo donax.</title>
        <authorList>
            <person name="Barrero R.A."/>
            <person name="Guerrero F.D."/>
            <person name="Moolhuijzen P."/>
            <person name="Goolsby J.A."/>
            <person name="Tidwell J."/>
            <person name="Bellgard S.E."/>
            <person name="Bellgard M.I."/>
        </authorList>
    </citation>
    <scope>NUCLEOTIDE SEQUENCE</scope>
    <source>
        <tissue evidence="1">Shoot tissue taken approximately 20 cm above the soil surface</tissue>
    </source>
</reference>
<sequence length="41" mass="4798">MLRNFHIICCYSATGCLQVYLLYPDGKVTTFYQLSDFFVPE</sequence>
<accession>A0A0A9GTU7</accession>
<proteinExistence type="predicted"/>
<protein>
    <submittedName>
        <fullName evidence="1">Uncharacterized protein</fullName>
    </submittedName>
</protein>
<reference evidence="1" key="1">
    <citation type="submission" date="2014-09" db="EMBL/GenBank/DDBJ databases">
        <authorList>
            <person name="Magalhaes I.L.F."/>
            <person name="Oliveira U."/>
            <person name="Santos F.R."/>
            <person name="Vidigal T.H.D.A."/>
            <person name="Brescovit A.D."/>
            <person name="Santos A.J."/>
        </authorList>
    </citation>
    <scope>NUCLEOTIDE SEQUENCE</scope>
    <source>
        <tissue evidence="1">Shoot tissue taken approximately 20 cm above the soil surface</tissue>
    </source>
</reference>
<dbReference type="PROSITE" id="PS51257">
    <property type="entry name" value="PROKAR_LIPOPROTEIN"/>
    <property type="match status" value="1"/>
</dbReference>
<evidence type="ECO:0000313" key="1">
    <source>
        <dbReference type="EMBL" id="JAE28450.1"/>
    </source>
</evidence>
<organism evidence="1">
    <name type="scientific">Arundo donax</name>
    <name type="common">Giant reed</name>
    <name type="synonym">Donax arundinaceus</name>
    <dbReference type="NCBI Taxonomy" id="35708"/>
    <lineage>
        <taxon>Eukaryota</taxon>
        <taxon>Viridiplantae</taxon>
        <taxon>Streptophyta</taxon>
        <taxon>Embryophyta</taxon>
        <taxon>Tracheophyta</taxon>
        <taxon>Spermatophyta</taxon>
        <taxon>Magnoliopsida</taxon>
        <taxon>Liliopsida</taxon>
        <taxon>Poales</taxon>
        <taxon>Poaceae</taxon>
        <taxon>PACMAD clade</taxon>
        <taxon>Arundinoideae</taxon>
        <taxon>Arundineae</taxon>
        <taxon>Arundo</taxon>
    </lineage>
</organism>
<dbReference type="EMBL" id="GBRH01169446">
    <property type="protein sequence ID" value="JAE28450.1"/>
    <property type="molecule type" value="Transcribed_RNA"/>
</dbReference>
<dbReference type="AlphaFoldDB" id="A0A0A9GTU7"/>